<organism evidence="1 2">
    <name type="scientific">Peronosclerospora sorghi</name>
    <dbReference type="NCBI Taxonomy" id="230839"/>
    <lineage>
        <taxon>Eukaryota</taxon>
        <taxon>Sar</taxon>
        <taxon>Stramenopiles</taxon>
        <taxon>Oomycota</taxon>
        <taxon>Peronosporomycetes</taxon>
        <taxon>Peronosporales</taxon>
        <taxon>Peronosporaceae</taxon>
        <taxon>Peronosclerospora</taxon>
    </lineage>
</organism>
<accession>A0ACC0VIY0</accession>
<gene>
    <name evidence="1" type="ORF">PsorP6_003408</name>
</gene>
<comment type="caution">
    <text evidence="1">The sequence shown here is derived from an EMBL/GenBank/DDBJ whole genome shotgun (WGS) entry which is preliminary data.</text>
</comment>
<dbReference type="EMBL" id="CM047587">
    <property type="protein sequence ID" value="KAI9906443.1"/>
    <property type="molecule type" value="Genomic_DNA"/>
</dbReference>
<sequence length="678" mass="74592">MVKRAPGTNAEFLQTPSTSITSATPSAPGTNGPASVSAVWSYFEKDQSGNSVCKFCERVIKGHHSSNLLSHLRTAGRTDATHQQANTVCEEHREIKRHLKRQKLGMQANQPSSEFVTGAMYPTPGSSQSFAAAVSFAGGSPGMFTAALKRDPSARFYTYPSSGLPVIKEQRDAVGSAYGVQPVQVNADQFTQDLAFMALIDNLPLDFAQRPGMHYVMDQLVGEKKLPLPTEEVMAKTIFLLQESVFLTTKMLAARAKSVAVSLELWQHPALLTLKSTQFLAVKLHFSVNFRLFDIAVGVIPLSEGVEVRTVKDILDSYLERLGIKDKVIASIMDELPSKVELTASDLPSHFMPVNFDGRVASPSGAQSTLLLTSAVQHLRVCLTREIFAESFSTALSQVEEFVARLARNEGATLTLSRRCPFFDVELSSKRRETMSYYEFLRNFIEHLPTLELIANSNMVEFLPVSTVELISLLVKKLRPFSRYSEALEGEKKKNTGSDKEVHKSGISSISTIAAALVSYAEKQALSVVESVPDHFVPAAWKQFFEALARKLRDQFATLPPICYAATLFDPRYKNREYCYIAPKIECDIGMSFLRQMFTHEGNTMPTSNGSGSADLPDSGADTVSGITASTYIELSKGPKNKLYAQEWLRSGGNTNGITETTGLNADLETSFKHIENV</sequence>
<evidence type="ECO:0000313" key="1">
    <source>
        <dbReference type="EMBL" id="KAI9906443.1"/>
    </source>
</evidence>
<protein>
    <submittedName>
        <fullName evidence="1">Uncharacterized protein</fullName>
    </submittedName>
</protein>
<name>A0ACC0VIY0_9STRA</name>
<reference evidence="1 2" key="1">
    <citation type="journal article" date="2022" name="bioRxiv">
        <title>The genome of the oomycete Peronosclerospora sorghi, a cosmopolitan pathogen of maize and sorghum, is inflated with dispersed pseudogenes.</title>
        <authorList>
            <person name="Fletcher K."/>
            <person name="Martin F."/>
            <person name="Isakeit T."/>
            <person name="Cavanaugh K."/>
            <person name="Magill C."/>
            <person name="Michelmore R."/>
        </authorList>
    </citation>
    <scope>NUCLEOTIDE SEQUENCE [LARGE SCALE GENOMIC DNA]</scope>
    <source>
        <strain evidence="1">P6</strain>
    </source>
</reference>
<evidence type="ECO:0000313" key="2">
    <source>
        <dbReference type="Proteomes" id="UP001163321"/>
    </source>
</evidence>
<keyword evidence="2" id="KW-1185">Reference proteome</keyword>
<proteinExistence type="predicted"/>
<dbReference type="Proteomes" id="UP001163321">
    <property type="component" value="Chromosome 8"/>
</dbReference>